<dbReference type="KEGG" id="yrh:AABB31_11970"/>
<sequence>MGQKSLKKFCARYWFLAQTIGSSRFFESDIDLKTRDFFGSRESGFVLFARASGFAGTEKYGLFTGLCADASRKSRELSGRILLKQRSSATKPTKFARPCAAWGLPMSWRVANISAEREFGSARPTQISMFLAATESDDGSGIQCSKGMIQRHIELRETTIKRTIGGFLREGVLLETGARGCKNGFIIVYRSDLARIAALELTAEPDIETGATVESVQTGAETLI</sequence>
<proteinExistence type="predicted"/>
<accession>A0AAN0MD45</accession>
<protein>
    <submittedName>
        <fullName evidence="1">Uncharacterized protein</fullName>
    </submittedName>
</protein>
<dbReference type="EMBL" id="CP151767">
    <property type="protein sequence ID" value="WZU69486.1"/>
    <property type="molecule type" value="Genomic_DNA"/>
</dbReference>
<keyword evidence="2" id="KW-1185">Reference proteome</keyword>
<name>A0AAN0MD45_9RHOB</name>
<reference evidence="1 2" key="2">
    <citation type="submission" date="2024-08" db="EMBL/GenBank/DDBJ databases">
        <title>Phylogenomic analyses of a clade within the roseobacter group suggest taxonomic reassignments of species of the genera Aestuariivita, Citreicella, Loktanella, Nautella, Pelagibaca, Ruegeria, Thalassobius, Thiobacimonas and Tropicibacter, and the proposal o.</title>
        <authorList>
            <person name="Jeon C.O."/>
        </authorList>
    </citation>
    <scope>NUCLEOTIDE SEQUENCE [LARGE SCALE GENOMIC DNA]</scope>
    <source>
        <strain evidence="1 2">SS1-5</strain>
    </source>
</reference>
<reference evidence="2" key="1">
    <citation type="submission" date="2024-04" db="EMBL/GenBank/DDBJ databases">
        <title>Phylogenomic analyses of a clade within the roseobacter group suggest taxonomic reassignments of species of the genera Aestuariivita, Citreicella, Loktanella, Nautella, Pelagibaca, Ruegeria, Thalassobius, Thiobacimonas and Tropicibacter, and the proposal o.</title>
        <authorList>
            <person name="Jeon C.O."/>
        </authorList>
    </citation>
    <scope>NUCLEOTIDE SEQUENCE [LARGE SCALE GENOMIC DNA]</scope>
    <source>
        <strain evidence="2">SS1-5</strain>
    </source>
</reference>
<dbReference type="AlphaFoldDB" id="A0AAN0MD45"/>
<organism evidence="1 2">
    <name type="scientific">Yoonia rhodophyticola</name>
    <dbReference type="NCBI Taxonomy" id="3137370"/>
    <lineage>
        <taxon>Bacteria</taxon>
        <taxon>Pseudomonadati</taxon>
        <taxon>Pseudomonadota</taxon>
        <taxon>Alphaproteobacteria</taxon>
        <taxon>Rhodobacterales</taxon>
        <taxon>Paracoccaceae</taxon>
        <taxon>Yoonia</taxon>
    </lineage>
</organism>
<gene>
    <name evidence="1" type="ORF">AABB31_11970</name>
</gene>
<evidence type="ECO:0000313" key="2">
    <source>
        <dbReference type="Proteomes" id="UP001470809"/>
    </source>
</evidence>
<dbReference type="Proteomes" id="UP001470809">
    <property type="component" value="Chromosome"/>
</dbReference>
<dbReference type="RefSeq" id="WP_342078778.1">
    <property type="nucleotide sequence ID" value="NZ_CP151767.2"/>
</dbReference>
<evidence type="ECO:0000313" key="1">
    <source>
        <dbReference type="EMBL" id="WZU69486.1"/>
    </source>
</evidence>